<organism evidence="5 6">
    <name type="scientific">Megasphaera hexanoica</name>
    <dbReference type="NCBI Taxonomy" id="1675036"/>
    <lineage>
        <taxon>Bacteria</taxon>
        <taxon>Bacillati</taxon>
        <taxon>Bacillota</taxon>
        <taxon>Negativicutes</taxon>
        <taxon>Veillonellales</taxon>
        <taxon>Veillonellaceae</taxon>
        <taxon>Megasphaera</taxon>
    </lineage>
</organism>
<dbReference type="Proteomes" id="UP001605989">
    <property type="component" value="Unassembled WGS sequence"/>
</dbReference>
<name>A0A848BSZ2_9FIRM</name>
<accession>A0A848BSZ2</accession>
<dbReference type="InterPro" id="IPR029066">
    <property type="entry name" value="PLP-binding_barrel"/>
</dbReference>
<dbReference type="SUPFAM" id="SSF51419">
    <property type="entry name" value="PLP-binding barrel"/>
    <property type="match status" value="1"/>
</dbReference>
<evidence type="ECO:0000313" key="5">
    <source>
        <dbReference type="EMBL" id="NME27294.1"/>
    </source>
</evidence>
<dbReference type="InterPro" id="IPR026956">
    <property type="entry name" value="D-ser_dehydrat-like_dom"/>
</dbReference>
<dbReference type="PANTHER" id="PTHR28004">
    <property type="entry name" value="ZGC:162816-RELATED"/>
    <property type="match status" value="1"/>
</dbReference>
<keyword evidence="4" id="KW-0413">Isomerase</keyword>
<reference evidence="4 7" key="2">
    <citation type="submission" date="2024-10" db="EMBL/GenBank/DDBJ databases">
        <authorList>
            <person name="Sang B.-I."/>
            <person name="Prabhaharan D."/>
        </authorList>
    </citation>
    <scope>NUCLEOTIDE SEQUENCE [LARGE SCALE GENOMIC DNA]</scope>
    <source>
        <strain evidence="4 7">MH</strain>
    </source>
</reference>
<evidence type="ECO:0000256" key="1">
    <source>
        <dbReference type="ARBA" id="ARBA00005323"/>
    </source>
</evidence>
<evidence type="ECO:0000313" key="7">
    <source>
        <dbReference type="Proteomes" id="UP001605989"/>
    </source>
</evidence>
<gene>
    <name evidence="4" type="ORF">ACGTZG_13670</name>
    <name evidence="5" type="ORF">HF872_01435</name>
</gene>
<feature type="domain" description="D-serine dehydratase-like" evidence="3">
    <location>
        <begin position="254"/>
        <end position="350"/>
    </location>
</feature>
<dbReference type="GO" id="GO:0008784">
    <property type="term" value="F:alanine racemase activity"/>
    <property type="evidence" value="ECO:0007669"/>
    <property type="project" value="UniProtKB-EC"/>
</dbReference>
<dbReference type="EMBL" id="JABAFG010000002">
    <property type="protein sequence ID" value="NME27294.1"/>
    <property type="molecule type" value="Genomic_DNA"/>
</dbReference>
<reference evidence="5 6" key="1">
    <citation type="submission" date="2020-04" db="EMBL/GenBank/DDBJ databases">
        <authorList>
            <person name="Hitch T.C.A."/>
            <person name="Wylensek D."/>
            <person name="Clavel T."/>
        </authorList>
    </citation>
    <scope>NUCLEOTIDE SEQUENCE [LARGE SCALE GENOMIC DNA]</scope>
    <source>
        <strain evidence="5 6">Oil-RF-744-FAT-WT-6-1</strain>
    </source>
</reference>
<dbReference type="Pfam" id="PF14031">
    <property type="entry name" value="D-ser_dehydrat"/>
    <property type="match status" value="1"/>
</dbReference>
<dbReference type="EMBL" id="JBIEKR010000016">
    <property type="protein sequence ID" value="MFG6274230.1"/>
    <property type="molecule type" value="Genomic_DNA"/>
</dbReference>
<evidence type="ECO:0000256" key="2">
    <source>
        <dbReference type="ARBA" id="ARBA00023239"/>
    </source>
</evidence>
<keyword evidence="7" id="KW-1185">Reference proteome</keyword>
<proteinExistence type="inferred from homology"/>
<dbReference type="PANTHER" id="PTHR28004:SF2">
    <property type="entry name" value="D-SERINE DEHYDRATASE"/>
    <property type="match status" value="1"/>
</dbReference>
<dbReference type="RefSeq" id="WP_113856432.1">
    <property type="nucleotide sequence ID" value="NZ_CP011940.1"/>
</dbReference>
<dbReference type="GO" id="GO:0036088">
    <property type="term" value="P:D-serine catabolic process"/>
    <property type="evidence" value="ECO:0007669"/>
    <property type="project" value="TreeGrafter"/>
</dbReference>
<dbReference type="EC" id="5.1.1.1" evidence="4"/>
<dbReference type="InterPro" id="IPR042208">
    <property type="entry name" value="D-ser_dehydrat-like_sf"/>
</dbReference>
<dbReference type="SMART" id="SM01119">
    <property type="entry name" value="D-ser_dehydrat"/>
    <property type="match status" value="1"/>
</dbReference>
<comment type="caution">
    <text evidence="5">The sequence shown here is derived from an EMBL/GenBank/DDBJ whole genome shotgun (WGS) entry which is preliminary data.</text>
</comment>
<dbReference type="GO" id="GO:0008721">
    <property type="term" value="F:D-serine ammonia-lyase activity"/>
    <property type="evidence" value="ECO:0007669"/>
    <property type="project" value="TreeGrafter"/>
</dbReference>
<dbReference type="InterPro" id="IPR001608">
    <property type="entry name" value="Ala_racemase_N"/>
</dbReference>
<dbReference type="KEGG" id="mhw:ACT01_13415"/>
<dbReference type="Pfam" id="PF01168">
    <property type="entry name" value="Ala_racemase_N"/>
    <property type="match status" value="1"/>
</dbReference>
<dbReference type="InterPro" id="IPR051466">
    <property type="entry name" value="D-amino_acid_metab_enzyme"/>
</dbReference>
<evidence type="ECO:0000259" key="3">
    <source>
        <dbReference type="SMART" id="SM01119"/>
    </source>
</evidence>
<dbReference type="Gene3D" id="3.20.20.10">
    <property type="entry name" value="Alanine racemase"/>
    <property type="match status" value="1"/>
</dbReference>
<sequence length="372" mass="40524">MKITELQTPAILVNMDYMEHNLTKYCNLAKKHKKQIWPMIKTHKSTELAKLQQEYGCTGFLCGNLDEAEAMIKAGMKNVMYAYPVATDVSIARVLTLTKLCNTFYIRIDGVDAAKLINDSASISGVVVKYTIIVDSGLHRFGVAPDKVVELADALKEFKNLEFCGISSHPGHVYGACTHEDISNYVKDEVEAIDVAARRLRNAGYTLKIISSGSTPTFEGAISDSNITIYHPGNYIFNDTIQLSTRTATEAECALYVLASVVSHPSDDLFICDAGTKCFGLDQGAHGNTSIKGYGTVKGHPELTVTGLSEEVGKLHVNGTTDLKVGDKICIIPNHSCSSANLTSYLIGVRKDTVDHPIKVDIRGNSTLKNIQ</sequence>
<dbReference type="Proteomes" id="UP000591071">
    <property type="component" value="Unassembled WGS sequence"/>
</dbReference>
<protein>
    <submittedName>
        <fullName evidence="4">Alanine racemase</fullName>
        <ecNumber evidence="4">5.1.1.1</ecNumber>
    </submittedName>
    <submittedName>
        <fullName evidence="5">Amino-acid racemase</fullName>
    </submittedName>
</protein>
<keyword evidence="2" id="KW-0456">Lyase</keyword>
<comment type="similarity">
    <text evidence="1">Belongs to the DSD1 family.</text>
</comment>
<evidence type="ECO:0000313" key="4">
    <source>
        <dbReference type="EMBL" id="MFG6274230.1"/>
    </source>
</evidence>
<dbReference type="OrthoDB" id="9788869at2"/>
<evidence type="ECO:0000313" key="6">
    <source>
        <dbReference type="Proteomes" id="UP000591071"/>
    </source>
</evidence>
<dbReference type="Gene3D" id="2.40.37.20">
    <property type="entry name" value="D-serine dehydratase-like domain"/>
    <property type="match status" value="1"/>
</dbReference>
<dbReference type="AlphaFoldDB" id="A0A848BSZ2"/>